<dbReference type="Gene3D" id="3.80.10.10">
    <property type="entry name" value="Ribonuclease Inhibitor"/>
    <property type="match status" value="1"/>
</dbReference>
<dbReference type="PANTHER" id="PTHR38926:SF80">
    <property type="entry name" value="F-BOX DOMAIN, LEUCINE-RICH REPEAT DOMAIN SUPERFAMILY"/>
    <property type="match status" value="1"/>
</dbReference>
<dbReference type="InterPro" id="IPR036047">
    <property type="entry name" value="F-box-like_dom_sf"/>
</dbReference>
<evidence type="ECO:0000256" key="1">
    <source>
        <dbReference type="SAM" id="Phobius"/>
    </source>
</evidence>
<proteinExistence type="predicted"/>
<comment type="caution">
    <text evidence="2">The sequence shown here is derived from an EMBL/GenBank/DDBJ whole genome shotgun (WGS) entry which is preliminary data.</text>
</comment>
<evidence type="ECO:0000313" key="3">
    <source>
        <dbReference type="Proteomes" id="UP000436088"/>
    </source>
</evidence>
<sequence length="141" mass="16186">MEEQCDYQHWDEPTPDALGQIFSNLYLQEILTVIPCVCKSWRAVVMDPYCCQEIDIEEWSNGCQPDHLDRMLQMLVTRSSGSLRKLCVSGLQNDTIFSFVTDKQVQLPLTILVIAFACNVMSLVSFMTSFFLSLILVFLIY</sequence>
<organism evidence="2 3">
    <name type="scientific">Hibiscus syriacus</name>
    <name type="common">Rose of Sharon</name>
    <dbReference type="NCBI Taxonomy" id="106335"/>
    <lineage>
        <taxon>Eukaryota</taxon>
        <taxon>Viridiplantae</taxon>
        <taxon>Streptophyta</taxon>
        <taxon>Embryophyta</taxon>
        <taxon>Tracheophyta</taxon>
        <taxon>Spermatophyta</taxon>
        <taxon>Magnoliopsida</taxon>
        <taxon>eudicotyledons</taxon>
        <taxon>Gunneridae</taxon>
        <taxon>Pentapetalae</taxon>
        <taxon>rosids</taxon>
        <taxon>malvids</taxon>
        <taxon>Malvales</taxon>
        <taxon>Malvaceae</taxon>
        <taxon>Malvoideae</taxon>
        <taxon>Hibiscus</taxon>
    </lineage>
</organism>
<dbReference type="Proteomes" id="UP000436088">
    <property type="component" value="Unassembled WGS sequence"/>
</dbReference>
<dbReference type="AlphaFoldDB" id="A0A6A2X2I0"/>
<gene>
    <name evidence="2" type="ORF">F3Y22_tig00117010pilonHSYRG00046</name>
</gene>
<keyword evidence="1" id="KW-1133">Transmembrane helix</keyword>
<name>A0A6A2X2I0_HIBSY</name>
<keyword evidence="1" id="KW-0472">Membrane</keyword>
<dbReference type="FunFam" id="1.20.1280.50:FF:000022">
    <property type="entry name" value="F-box protein FBW2"/>
    <property type="match status" value="1"/>
</dbReference>
<accession>A0A6A2X2I0</accession>
<dbReference type="PANTHER" id="PTHR38926">
    <property type="entry name" value="F-BOX DOMAIN CONTAINING PROTEIN, EXPRESSED"/>
    <property type="match status" value="1"/>
</dbReference>
<dbReference type="InterPro" id="IPR032675">
    <property type="entry name" value="LRR_dom_sf"/>
</dbReference>
<protein>
    <submittedName>
        <fullName evidence="2">F-box protein FBW2</fullName>
    </submittedName>
</protein>
<feature type="transmembrane region" description="Helical" evidence="1">
    <location>
        <begin position="111"/>
        <end position="140"/>
    </location>
</feature>
<dbReference type="SUPFAM" id="SSF81383">
    <property type="entry name" value="F-box domain"/>
    <property type="match status" value="1"/>
</dbReference>
<reference evidence="2" key="1">
    <citation type="submission" date="2019-09" db="EMBL/GenBank/DDBJ databases">
        <title>Draft genome information of white flower Hibiscus syriacus.</title>
        <authorList>
            <person name="Kim Y.-M."/>
        </authorList>
    </citation>
    <scope>NUCLEOTIDE SEQUENCE [LARGE SCALE GENOMIC DNA]</scope>
    <source>
        <strain evidence="2">YM2019G1</strain>
    </source>
</reference>
<evidence type="ECO:0000313" key="2">
    <source>
        <dbReference type="EMBL" id="KAE8656096.1"/>
    </source>
</evidence>
<keyword evidence="3" id="KW-1185">Reference proteome</keyword>
<keyword evidence="1" id="KW-0812">Transmembrane</keyword>
<dbReference type="EMBL" id="VEPZ02001771">
    <property type="protein sequence ID" value="KAE8656096.1"/>
    <property type="molecule type" value="Genomic_DNA"/>
</dbReference>